<evidence type="ECO:0000313" key="3">
    <source>
        <dbReference type="Proteomes" id="UP000239209"/>
    </source>
</evidence>
<dbReference type="Proteomes" id="UP000239209">
    <property type="component" value="Unassembled WGS sequence"/>
</dbReference>
<reference evidence="2 3" key="1">
    <citation type="submission" date="2018-03" db="EMBL/GenBank/DDBJ databases">
        <title>Genomic Encyclopedia of Archaeal and Bacterial Type Strains, Phase II (KMG-II): from individual species to whole genera.</title>
        <authorList>
            <person name="Goeker M."/>
        </authorList>
    </citation>
    <scope>NUCLEOTIDE SEQUENCE [LARGE SCALE GENOMIC DNA]</scope>
    <source>
        <strain evidence="2 3">DSM 45348</strain>
    </source>
</reference>
<organism evidence="2 3">
    <name type="scientific">Pseudosporangium ferrugineum</name>
    <dbReference type="NCBI Taxonomy" id="439699"/>
    <lineage>
        <taxon>Bacteria</taxon>
        <taxon>Bacillati</taxon>
        <taxon>Actinomycetota</taxon>
        <taxon>Actinomycetes</taxon>
        <taxon>Micromonosporales</taxon>
        <taxon>Micromonosporaceae</taxon>
        <taxon>Pseudosporangium</taxon>
    </lineage>
</organism>
<name>A0A2T0SJI0_9ACTN</name>
<dbReference type="AlphaFoldDB" id="A0A2T0SJI0"/>
<feature type="transmembrane region" description="Helical" evidence="1">
    <location>
        <begin position="50"/>
        <end position="75"/>
    </location>
</feature>
<comment type="caution">
    <text evidence="2">The sequence shown here is derived from an EMBL/GenBank/DDBJ whole genome shotgun (WGS) entry which is preliminary data.</text>
</comment>
<sequence>MARITVVAGDPAASDEAAQRLLKELHGVAEIIAVEQATVPGAADGRSVDALAVGTLLLTLAATPEVLGGVLTYLMDWRRRPGNNRGTLRFRMGDRELEITDPTPAERKKLIDAFVRELRRR</sequence>
<keyword evidence="3" id="KW-1185">Reference proteome</keyword>
<keyword evidence="1" id="KW-0472">Membrane</keyword>
<dbReference type="EMBL" id="PVZG01000001">
    <property type="protein sequence ID" value="PRY33558.1"/>
    <property type="molecule type" value="Genomic_DNA"/>
</dbReference>
<accession>A0A2T0SJI0</accession>
<protein>
    <submittedName>
        <fullName evidence="2">Uncharacterized protein</fullName>
    </submittedName>
</protein>
<evidence type="ECO:0000256" key="1">
    <source>
        <dbReference type="SAM" id="Phobius"/>
    </source>
</evidence>
<evidence type="ECO:0000313" key="2">
    <source>
        <dbReference type="EMBL" id="PRY33558.1"/>
    </source>
</evidence>
<gene>
    <name evidence="2" type="ORF">CLV70_101721</name>
</gene>
<keyword evidence="1" id="KW-0812">Transmembrane</keyword>
<proteinExistence type="predicted"/>
<keyword evidence="1" id="KW-1133">Transmembrane helix</keyword>